<accession>A0AA43S7N1</accession>
<gene>
    <name evidence="2" type="ORF">M2127_002331</name>
</gene>
<name>A0AA43S7N1_9BURK</name>
<evidence type="ECO:0000313" key="3">
    <source>
        <dbReference type="Proteomes" id="UP001161160"/>
    </source>
</evidence>
<dbReference type="RefSeq" id="WP_280742542.1">
    <property type="nucleotide sequence ID" value="NZ_JARXVX010000001.1"/>
</dbReference>
<dbReference type="AlphaFoldDB" id="A0AA43S7N1"/>
<reference evidence="2" key="1">
    <citation type="submission" date="2023-04" db="EMBL/GenBank/DDBJ databases">
        <title>Genome Encyclopedia of Bacteria and Archaea VI: Functional Genomics of Type Strains.</title>
        <authorList>
            <person name="Whitman W."/>
        </authorList>
    </citation>
    <scope>NUCLEOTIDE SEQUENCE</scope>
    <source>
        <strain evidence="2">Enz.4-51</strain>
    </source>
</reference>
<dbReference type="GeneID" id="83595440"/>
<evidence type="ECO:0000313" key="2">
    <source>
        <dbReference type="EMBL" id="MDH6505001.1"/>
    </source>
</evidence>
<keyword evidence="1" id="KW-1133">Transmembrane helix</keyword>
<organism evidence="2 3">
    <name type="scientific">Polynucleobacter sphagniphilus</name>
    <dbReference type="NCBI Taxonomy" id="1743169"/>
    <lineage>
        <taxon>Bacteria</taxon>
        <taxon>Pseudomonadati</taxon>
        <taxon>Pseudomonadota</taxon>
        <taxon>Betaproteobacteria</taxon>
        <taxon>Burkholderiales</taxon>
        <taxon>Burkholderiaceae</taxon>
        <taxon>Polynucleobacter</taxon>
    </lineage>
</organism>
<feature type="transmembrane region" description="Helical" evidence="1">
    <location>
        <begin position="84"/>
        <end position="106"/>
    </location>
</feature>
<comment type="caution">
    <text evidence="2">The sequence shown here is derived from an EMBL/GenBank/DDBJ whole genome shotgun (WGS) entry which is preliminary data.</text>
</comment>
<protein>
    <submittedName>
        <fullName evidence="2">Membrane protein YedE/YeeE</fullName>
    </submittedName>
</protein>
<keyword evidence="3" id="KW-1185">Reference proteome</keyword>
<keyword evidence="1" id="KW-0812">Transmembrane</keyword>
<dbReference type="EMBL" id="JARXYA010000027">
    <property type="protein sequence ID" value="MDH6505001.1"/>
    <property type="molecule type" value="Genomic_DNA"/>
</dbReference>
<dbReference type="InterPro" id="IPR046513">
    <property type="entry name" value="DUF6691"/>
</dbReference>
<sequence length="143" mass="15521">MKNLLTFLAGLGFGIGLIISGMTNPAKVIGFLDLFGQWDPSLMFVMMGAIFVTFFGFRFIEKKKTTYFEEPLHLSGKTHINKDLIVGSVLFGAGWAIAGLCPGPALVALGSGNQKAIIFVVAMLAGMYIHDHPYKKTFSENSV</sequence>
<feature type="transmembrane region" description="Helical" evidence="1">
    <location>
        <begin position="41"/>
        <end position="60"/>
    </location>
</feature>
<proteinExistence type="predicted"/>
<evidence type="ECO:0000256" key="1">
    <source>
        <dbReference type="SAM" id="Phobius"/>
    </source>
</evidence>
<feature type="transmembrane region" description="Helical" evidence="1">
    <location>
        <begin position="112"/>
        <end position="129"/>
    </location>
</feature>
<dbReference type="Pfam" id="PF20398">
    <property type="entry name" value="DUF6691"/>
    <property type="match status" value="1"/>
</dbReference>
<dbReference type="Proteomes" id="UP001161160">
    <property type="component" value="Unassembled WGS sequence"/>
</dbReference>
<keyword evidence="1" id="KW-0472">Membrane</keyword>